<gene>
    <name evidence="1" type="ORF">OIU79_030812</name>
</gene>
<sequence>MRLKRYKKTLILFVIHCRWRDDKIWRRLLWIKHRNVNARRSICEFLCSHVIKETNMPLYEQVELLMVFLTSLNAYNS</sequence>
<dbReference type="Proteomes" id="UP001151532">
    <property type="component" value="Chromosome 19"/>
</dbReference>
<organism evidence="1 2">
    <name type="scientific">Salix purpurea</name>
    <name type="common">Purple osier willow</name>
    <dbReference type="NCBI Taxonomy" id="77065"/>
    <lineage>
        <taxon>Eukaryota</taxon>
        <taxon>Viridiplantae</taxon>
        <taxon>Streptophyta</taxon>
        <taxon>Embryophyta</taxon>
        <taxon>Tracheophyta</taxon>
        <taxon>Spermatophyta</taxon>
        <taxon>Magnoliopsida</taxon>
        <taxon>eudicotyledons</taxon>
        <taxon>Gunneridae</taxon>
        <taxon>Pentapetalae</taxon>
        <taxon>rosids</taxon>
        <taxon>fabids</taxon>
        <taxon>Malpighiales</taxon>
        <taxon>Salicaceae</taxon>
        <taxon>Saliceae</taxon>
        <taxon>Salix</taxon>
    </lineage>
</organism>
<reference evidence="1" key="1">
    <citation type="submission" date="2022-11" db="EMBL/GenBank/DDBJ databases">
        <authorList>
            <person name="Hyden B.L."/>
            <person name="Feng K."/>
            <person name="Yates T."/>
            <person name="Jawdy S."/>
            <person name="Smart L.B."/>
            <person name="Muchero W."/>
        </authorList>
    </citation>
    <scope>NUCLEOTIDE SEQUENCE</scope>
    <source>
        <tissue evidence="1">Shoot tip</tissue>
    </source>
</reference>
<dbReference type="AlphaFoldDB" id="A0A9Q0V9D5"/>
<comment type="caution">
    <text evidence="1">The sequence shown here is derived from an EMBL/GenBank/DDBJ whole genome shotgun (WGS) entry which is preliminary data.</text>
</comment>
<evidence type="ECO:0000313" key="2">
    <source>
        <dbReference type="Proteomes" id="UP001151532"/>
    </source>
</evidence>
<protein>
    <submittedName>
        <fullName evidence="1">Uncharacterized protein</fullName>
    </submittedName>
</protein>
<dbReference type="EMBL" id="JAPFFK010000009">
    <property type="protein sequence ID" value="KAJ6744545.1"/>
    <property type="molecule type" value="Genomic_DNA"/>
</dbReference>
<name>A0A9Q0V9D5_SALPP</name>
<reference evidence="1" key="2">
    <citation type="journal article" date="2023" name="Int. J. Mol. Sci.">
        <title>De Novo Assembly and Annotation of 11 Diverse Shrub Willow (Salix) Genomes Reveals Novel Gene Organization in Sex-Linked Regions.</title>
        <authorList>
            <person name="Hyden B."/>
            <person name="Feng K."/>
            <person name="Yates T.B."/>
            <person name="Jawdy S."/>
            <person name="Cereghino C."/>
            <person name="Smart L.B."/>
            <person name="Muchero W."/>
        </authorList>
    </citation>
    <scope>NUCLEOTIDE SEQUENCE</scope>
    <source>
        <tissue evidence="1">Shoot tip</tissue>
    </source>
</reference>
<keyword evidence="2" id="KW-1185">Reference proteome</keyword>
<accession>A0A9Q0V9D5</accession>
<proteinExistence type="predicted"/>
<evidence type="ECO:0000313" key="1">
    <source>
        <dbReference type="EMBL" id="KAJ6744545.1"/>
    </source>
</evidence>